<feature type="domain" description="Serine aminopeptidase S33" evidence="2">
    <location>
        <begin position="120"/>
        <end position="318"/>
    </location>
</feature>
<dbReference type="OrthoDB" id="8476759at2"/>
<dbReference type="EMBL" id="FOVG01000003">
    <property type="protein sequence ID" value="SFO12181.1"/>
    <property type="molecule type" value="Genomic_DNA"/>
</dbReference>
<dbReference type="SUPFAM" id="SSF53474">
    <property type="entry name" value="alpha/beta-Hydrolases"/>
    <property type="match status" value="1"/>
</dbReference>
<keyword evidence="3" id="KW-0378">Hydrolase</keyword>
<dbReference type="GO" id="GO:0004177">
    <property type="term" value="F:aminopeptidase activity"/>
    <property type="evidence" value="ECO:0007669"/>
    <property type="project" value="UniProtKB-KW"/>
</dbReference>
<keyword evidence="1" id="KW-0472">Membrane</keyword>
<keyword evidence="4" id="KW-1185">Reference proteome</keyword>
<evidence type="ECO:0000313" key="4">
    <source>
        <dbReference type="Proteomes" id="UP000198968"/>
    </source>
</evidence>
<dbReference type="Pfam" id="PF12146">
    <property type="entry name" value="Hydrolase_4"/>
    <property type="match status" value="1"/>
</dbReference>
<name>A0A1I5EMB2_9GAMM</name>
<sequence>MSRKWKTVKRRLWRLVIVVGVLLLLLLIIRIYEAERGPALHRWHTWIPHELTVEQLDSGTYADYLNAENQLFDEMKQQVSDKLEAEDKTPLNRYYPGSMIYPGHFTQDWNRSYILRPTGTPRGAVVLLHGLTDSPYSLRHVAEAYRQQGYVAVAIRLPGHGTVPAGLTDVDWQDWMAATRLAVREATRLAGTQTPLHLVGFSNGGALAVKYALDSLGDHSLRRPQQLILLSPMIGVTRFARFAGIAGLPSVFPAFSKTAWLNIVPEFNPFKYNSFPVHAARQTYLLTQALQKEIQQYARNQQLSGFPPVLTFQSVMDSTVSTPSVIRSLYNFLPENGSELVLFDINQAVSVSPLFRHSSYTAVNQLLPVARRNYASTVITNASATSLDMVTKSVPAGEIQERIQPLAIDYPAGLYSLSHVAIPFPAEDGLYGSAPAKKNEFGISFGTLSLRGESAVLIVGLDSIMRATSNPFYPYMINRIDHHIGCSDKPQLAACLNSD</sequence>
<feature type="transmembrane region" description="Helical" evidence="1">
    <location>
        <begin position="12"/>
        <end position="32"/>
    </location>
</feature>
<dbReference type="InterPro" id="IPR029058">
    <property type="entry name" value="AB_hydrolase_fold"/>
</dbReference>
<evidence type="ECO:0000256" key="1">
    <source>
        <dbReference type="SAM" id="Phobius"/>
    </source>
</evidence>
<organism evidence="3 4">
    <name type="scientific">Candidatus Pantoea varia</name>
    <dbReference type="NCBI Taxonomy" id="1881036"/>
    <lineage>
        <taxon>Bacteria</taxon>
        <taxon>Pseudomonadati</taxon>
        <taxon>Pseudomonadota</taxon>
        <taxon>Gammaproteobacteria</taxon>
        <taxon>Enterobacterales</taxon>
        <taxon>Erwiniaceae</taxon>
        <taxon>Pantoea</taxon>
    </lineage>
</organism>
<protein>
    <submittedName>
        <fullName evidence="3">Serine aminopeptidase, S33</fullName>
    </submittedName>
</protein>
<dbReference type="Proteomes" id="UP000198968">
    <property type="component" value="Unassembled WGS sequence"/>
</dbReference>
<proteinExistence type="predicted"/>
<keyword evidence="3" id="KW-0645">Protease</keyword>
<accession>A0A1I5EMB2</accession>
<dbReference type="InterPro" id="IPR051044">
    <property type="entry name" value="MAG_DAG_Lipase"/>
</dbReference>
<keyword evidence="1" id="KW-1133">Transmembrane helix</keyword>
<reference evidence="4" key="1">
    <citation type="submission" date="2016-10" db="EMBL/GenBank/DDBJ databases">
        <authorList>
            <person name="Varghese N."/>
            <person name="Submissions S."/>
        </authorList>
    </citation>
    <scope>NUCLEOTIDE SEQUENCE [LARGE SCALE GENOMIC DNA]</scope>
    <source>
        <strain evidence="4">OV426</strain>
    </source>
</reference>
<evidence type="ECO:0000259" key="2">
    <source>
        <dbReference type="Pfam" id="PF12146"/>
    </source>
</evidence>
<dbReference type="PANTHER" id="PTHR11614">
    <property type="entry name" value="PHOSPHOLIPASE-RELATED"/>
    <property type="match status" value="1"/>
</dbReference>
<dbReference type="RefSeq" id="WP_090964954.1">
    <property type="nucleotide sequence ID" value="NZ_FOVG01000003.1"/>
</dbReference>
<dbReference type="AlphaFoldDB" id="A0A1I5EMB2"/>
<evidence type="ECO:0000313" key="3">
    <source>
        <dbReference type="EMBL" id="SFO12181.1"/>
    </source>
</evidence>
<dbReference type="InterPro" id="IPR022742">
    <property type="entry name" value="Hydrolase_4"/>
</dbReference>
<keyword evidence="1" id="KW-0812">Transmembrane</keyword>
<gene>
    <name evidence="3" type="ORF">SAMN05428971_2990</name>
</gene>
<keyword evidence="3" id="KW-0031">Aminopeptidase</keyword>
<dbReference type="Gene3D" id="3.40.50.1820">
    <property type="entry name" value="alpha/beta hydrolase"/>
    <property type="match status" value="1"/>
</dbReference>